<dbReference type="InterPro" id="IPR007159">
    <property type="entry name" value="SpoVT-AbrB_dom"/>
</dbReference>
<dbReference type="SUPFAM" id="SSF89447">
    <property type="entry name" value="AbrB/MazE/MraZ-like"/>
    <property type="match status" value="1"/>
</dbReference>
<evidence type="ECO:0000313" key="3">
    <source>
        <dbReference type="EMBL" id="OGK19828.1"/>
    </source>
</evidence>
<feature type="domain" description="SpoVT-AbrB" evidence="2">
    <location>
        <begin position="2"/>
        <end position="47"/>
    </location>
</feature>
<accession>A0A1F7GLI1</accession>
<evidence type="ECO:0000259" key="2">
    <source>
        <dbReference type="PROSITE" id="PS51740"/>
    </source>
</evidence>
<dbReference type="Gene3D" id="2.10.260.10">
    <property type="match status" value="1"/>
</dbReference>
<dbReference type="SMART" id="SM00966">
    <property type="entry name" value="SpoVT_AbrB"/>
    <property type="match status" value="1"/>
</dbReference>
<dbReference type="InterPro" id="IPR037914">
    <property type="entry name" value="SpoVT-AbrB_sf"/>
</dbReference>
<dbReference type="Pfam" id="PF04014">
    <property type="entry name" value="MazE_antitoxin"/>
    <property type="match status" value="1"/>
</dbReference>
<protein>
    <recommendedName>
        <fullName evidence="2">SpoVT-AbrB domain-containing protein</fullName>
    </recommendedName>
</protein>
<organism evidence="3 4">
    <name type="scientific">Candidatus Roizmanbacteria bacterium RIFCSPHIGHO2_01_FULL_39_24</name>
    <dbReference type="NCBI Taxonomy" id="1802032"/>
    <lineage>
        <taxon>Bacteria</taxon>
        <taxon>Candidatus Roizmaniibacteriota</taxon>
    </lineage>
</organism>
<comment type="caution">
    <text evidence="3">The sequence shown here is derived from an EMBL/GenBank/DDBJ whole genome shotgun (WGS) entry which is preliminary data.</text>
</comment>
<proteinExistence type="predicted"/>
<name>A0A1F7GLI1_9BACT</name>
<dbReference type="NCBIfam" id="TIGR01439">
    <property type="entry name" value="lp_hng_hel_AbrB"/>
    <property type="match status" value="1"/>
</dbReference>
<dbReference type="AlphaFoldDB" id="A0A1F7GLI1"/>
<dbReference type="GO" id="GO:0003677">
    <property type="term" value="F:DNA binding"/>
    <property type="evidence" value="ECO:0007669"/>
    <property type="project" value="UniProtKB-UniRule"/>
</dbReference>
<dbReference type="PROSITE" id="PS51740">
    <property type="entry name" value="SPOVT_ABRB"/>
    <property type="match status" value="1"/>
</dbReference>
<sequence>MQYQATVTQKGQITLPQALRDKLGIKKYGKVKFDLKKDHLKVSPVGDFLSYAGKFPITRGKSVLEAREAFEKRYKRV</sequence>
<dbReference type="EMBL" id="MFZH01000004">
    <property type="protein sequence ID" value="OGK19828.1"/>
    <property type="molecule type" value="Genomic_DNA"/>
</dbReference>
<gene>
    <name evidence="3" type="ORF">A2799_00645</name>
</gene>
<keyword evidence="1" id="KW-0238">DNA-binding</keyword>
<evidence type="ECO:0000313" key="4">
    <source>
        <dbReference type="Proteomes" id="UP000176850"/>
    </source>
</evidence>
<dbReference type="Proteomes" id="UP000176850">
    <property type="component" value="Unassembled WGS sequence"/>
</dbReference>
<evidence type="ECO:0000256" key="1">
    <source>
        <dbReference type="PROSITE-ProRule" id="PRU01076"/>
    </source>
</evidence>
<reference evidence="3 4" key="1">
    <citation type="journal article" date="2016" name="Nat. Commun.">
        <title>Thousands of microbial genomes shed light on interconnected biogeochemical processes in an aquifer system.</title>
        <authorList>
            <person name="Anantharaman K."/>
            <person name="Brown C.T."/>
            <person name="Hug L.A."/>
            <person name="Sharon I."/>
            <person name="Castelle C.J."/>
            <person name="Probst A.J."/>
            <person name="Thomas B.C."/>
            <person name="Singh A."/>
            <person name="Wilkins M.J."/>
            <person name="Karaoz U."/>
            <person name="Brodie E.L."/>
            <person name="Williams K.H."/>
            <person name="Hubbard S.S."/>
            <person name="Banfield J.F."/>
        </authorList>
    </citation>
    <scope>NUCLEOTIDE SEQUENCE [LARGE SCALE GENOMIC DNA]</scope>
</reference>